<dbReference type="Proteomes" id="UP001610563">
    <property type="component" value="Unassembled WGS sequence"/>
</dbReference>
<sequence length="57" mass="6324">MLSRLQKRHAKSCVKFKRQINIALGCITCTGPLTSGTHSSGLGFPRRPPLILRFTLD</sequence>
<gene>
    <name evidence="1" type="ORF">BJX66DRAFT_317352</name>
</gene>
<evidence type="ECO:0000313" key="2">
    <source>
        <dbReference type="Proteomes" id="UP001610563"/>
    </source>
</evidence>
<evidence type="ECO:0000313" key="1">
    <source>
        <dbReference type="EMBL" id="KAL2784072.1"/>
    </source>
</evidence>
<keyword evidence="2" id="KW-1185">Reference proteome</keyword>
<reference evidence="1 2" key="1">
    <citation type="submission" date="2024-07" db="EMBL/GenBank/DDBJ databases">
        <title>Section-level genome sequencing and comparative genomics of Aspergillus sections Usti and Cavernicolus.</title>
        <authorList>
            <consortium name="Lawrence Berkeley National Laboratory"/>
            <person name="Nybo J.L."/>
            <person name="Vesth T.C."/>
            <person name="Theobald S."/>
            <person name="Frisvad J.C."/>
            <person name="Larsen T.O."/>
            <person name="Kjaerboelling I."/>
            <person name="Rothschild-Mancinelli K."/>
            <person name="Lyhne E.K."/>
            <person name="Kogle M.E."/>
            <person name="Barry K."/>
            <person name="Clum A."/>
            <person name="Na H."/>
            <person name="Ledsgaard L."/>
            <person name="Lin J."/>
            <person name="Lipzen A."/>
            <person name="Kuo A."/>
            <person name="Riley R."/>
            <person name="Mondo S."/>
            <person name="Labutti K."/>
            <person name="Haridas S."/>
            <person name="Pangalinan J."/>
            <person name="Salamov A.A."/>
            <person name="Simmons B.A."/>
            <person name="Magnuson J.K."/>
            <person name="Chen J."/>
            <person name="Drula E."/>
            <person name="Henrissat B."/>
            <person name="Wiebenga A."/>
            <person name="Lubbers R.J."/>
            <person name="Gomes A.C."/>
            <person name="Makela M.R."/>
            <person name="Stajich J."/>
            <person name="Grigoriev I.V."/>
            <person name="Mortensen U.H."/>
            <person name="De Vries R.P."/>
            <person name="Baker S.E."/>
            <person name="Andersen M.R."/>
        </authorList>
    </citation>
    <scope>NUCLEOTIDE SEQUENCE [LARGE SCALE GENOMIC DNA]</scope>
    <source>
        <strain evidence="1 2">CBS 209.92</strain>
    </source>
</reference>
<comment type="caution">
    <text evidence="1">The sequence shown here is derived from an EMBL/GenBank/DDBJ whole genome shotgun (WGS) entry which is preliminary data.</text>
</comment>
<protein>
    <submittedName>
        <fullName evidence="1">Uncharacterized protein</fullName>
    </submittedName>
</protein>
<organism evidence="1 2">
    <name type="scientific">Aspergillus keveii</name>
    <dbReference type="NCBI Taxonomy" id="714993"/>
    <lineage>
        <taxon>Eukaryota</taxon>
        <taxon>Fungi</taxon>
        <taxon>Dikarya</taxon>
        <taxon>Ascomycota</taxon>
        <taxon>Pezizomycotina</taxon>
        <taxon>Eurotiomycetes</taxon>
        <taxon>Eurotiomycetidae</taxon>
        <taxon>Eurotiales</taxon>
        <taxon>Aspergillaceae</taxon>
        <taxon>Aspergillus</taxon>
        <taxon>Aspergillus subgen. Nidulantes</taxon>
    </lineage>
</organism>
<proteinExistence type="predicted"/>
<dbReference type="EMBL" id="JBFTWV010000196">
    <property type="protein sequence ID" value="KAL2784072.1"/>
    <property type="molecule type" value="Genomic_DNA"/>
</dbReference>
<name>A0ABR4FLI0_9EURO</name>
<accession>A0ABR4FLI0</accession>